<dbReference type="Proteomes" id="UP000014760">
    <property type="component" value="Unassembled WGS sequence"/>
</dbReference>
<protein>
    <recommendedName>
        <fullName evidence="3">Superoxide dismutase copper chaperone</fullName>
    </recommendedName>
</protein>
<evidence type="ECO:0000259" key="4">
    <source>
        <dbReference type="PROSITE" id="PS50846"/>
    </source>
</evidence>
<dbReference type="AlphaFoldDB" id="R7V9J8"/>
<proteinExistence type="inferred from homology"/>
<evidence type="ECO:0000256" key="3">
    <source>
        <dbReference type="ARBA" id="ARBA00032899"/>
    </source>
</evidence>
<dbReference type="Gene3D" id="2.60.40.200">
    <property type="entry name" value="Superoxide dismutase, copper/zinc binding domain"/>
    <property type="match status" value="1"/>
</dbReference>
<dbReference type="InterPro" id="IPR001424">
    <property type="entry name" value="SOD_Cu_Zn_dom"/>
</dbReference>
<dbReference type="PROSITE" id="PS50846">
    <property type="entry name" value="HMA_2"/>
    <property type="match status" value="1"/>
</dbReference>
<dbReference type="InterPro" id="IPR036423">
    <property type="entry name" value="SOD-like_Cu/Zn_dom_sf"/>
</dbReference>
<dbReference type="EMBL" id="AMQN01019590">
    <property type="status" value="NOT_ANNOTATED_CDS"/>
    <property type="molecule type" value="Genomic_DNA"/>
</dbReference>
<dbReference type="PANTHER" id="PTHR10003">
    <property type="entry name" value="SUPEROXIDE DISMUTASE CU-ZN -RELATED"/>
    <property type="match status" value="1"/>
</dbReference>
<dbReference type="Gene3D" id="3.30.70.100">
    <property type="match status" value="1"/>
</dbReference>
<dbReference type="SUPFAM" id="SSF49329">
    <property type="entry name" value="Cu,Zn superoxide dismutase-like"/>
    <property type="match status" value="1"/>
</dbReference>
<organism evidence="5">
    <name type="scientific">Capitella teleta</name>
    <name type="common">Polychaete worm</name>
    <dbReference type="NCBI Taxonomy" id="283909"/>
    <lineage>
        <taxon>Eukaryota</taxon>
        <taxon>Metazoa</taxon>
        <taxon>Spiralia</taxon>
        <taxon>Lophotrochozoa</taxon>
        <taxon>Annelida</taxon>
        <taxon>Polychaeta</taxon>
        <taxon>Sedentaria</taxon>
        <taxon>Scolecida</taxon>
        <taxon>Capitellidae</taxon>
        <taxon>Capitella</taxon>
    </lineage>
</organism>
<dbReference type="HOGENOM" id="CLU_056632_0_2_1"/>
<name>R7V9J8_CAPTE</name>
<dbReference type="STRING" id="283909.R7V9J8"/>
<reference evidence="7" key="1">
    <citation type="submission" date="2012-12" db="EMBL/GenBank/DDBJ databases">
        <authorList>
            <person name="Hellsten U."/>
            <person name="Grimwood J."/>
            <person name="Chapman J.A."/>
            <person name="Shapiro H."/>
            <person name="Aerts A."/>
            <person name="Otillar R.P."/>
            <person name="Terry A.Y."/>
            <person name="Boore J.L."/>
            <person name="Simakov O."/>
            <person name="Marletaz F."/>
            <person name="Cho S.-J."/>
            <person name="Edsinger-Gonzales E."/>
            <person name="Havlak P."/>
            <person name="Kuo D.-H."/>
            <person name="Larsson T."/>
            <person name="Lv J."/>
            <person name="Arendt D."/>
            <person name="Savage R."/>
            <person name="Osoegawa K."/>
            <person name="de Jong P."/>
            <person name="Lindberg D.R."/>
            <person name="Seaver E.C."/>
            <person name="Weisblat D.A."/>
            <person name="Putnam N.H."/>
            <person name="Grigoriev I.V."/>
            <person name="Rokhsar D.S."/>
        </authorList>
    </citation>
    <scope>NUCLEOTIDE SEQUENCE</scope>
    <source>
        <strain evidence="7">I ESC-2004</strain>
    </source>
</reference>
<dbReference type="EnsemblMetazoa" id="CapteT179263">
    <property type="protein sequence ID" value="CapteP179263"/>
    <property type="gene ID" value="CapteG179263"/>
</dbReference>
<dbReference type="OrthoDB" id="666972at2759"/>
<dbReference type="EMBL" id="KB295975">
    <property type="protein sequence ID" value="ELU12420.1"/>
    <property type="molecule type" value="Genomic_DNA"/>
</dbReference>
<evidence type="ECO:0000313" key="7">
    <source>
        <dbReference type="Proteomes" id="UP000014760"/>
    </source>
</evidence>
<accession>R7V9J8</accession>
<comment type="cofactor">
    <cofactor evidence="1">
        <name>Cu(2+)</name>
        <dbReference type="ChEBI" id="CHEBI:29036"/>
    </cofactor>
</comment>
<sequence length="256" mass="27636">MSTTTKMEFAVEMTCQACVDKVNRVLGSRKDVKSFSVNLERQQVIIESSCASDKMKDLLESTGKRAVLQGMGSAAGMIPLGAAVSQVHGGEGWEKGVGCIQGVIRFVQTTPDCCVVEGTVDGLTPGQHAVRVHENGDLSEGCESCGDVLDLPKENLKSKLYGDLHTFAASPRGRGQFHFTSATLQVWELIGRSLVIHEETNSKRVACGIIARSSGLYQNDKKICACDGIVLWDERDHPVAGPLRKQKLEKSSSAQL</sequence>
<dbReference type="CDD" id="cd00371">
    <property type="entry name" value="HMA"/>
    <property type="match status" value="1"/>
</dbReference>
<feature type="domain" description="HMA" evidence="4">
    <location>
        <begin position="4"/>
        <end position="67"/>
    </location>
</feature>
<dbReference type="OMA" id="KNVWEER"/>
<gene>
    <name evidence="5" type="ORF">CAPTEDRAFT_179263</name>
</gene>
<dbReference type="GO" id="GO:0006801">
    <property type="term" value="P:superoxide metabolic process"/>
    <property type="evidence" value="ECO:0007669"/>
    <property type="project" value="InterPro"/>
</dbReference>
<dbReference type="Pfam" id="PF00403">
    <property type="entry name" value="HMA"/>
    <property type="match status" value="1"/>
</dbReference>
<dbReference type="InterPro" id="IPR036163">
    <property type="entry name" value="HMA_dom_sf"/>
</dbReference>
<evidence type="ECO:0000313" key="6">
    <source>
        <dbReference type="EnsemblMetazoa" id="CapteP179263"/>
    </source>
</evidence>
<dbReference type="SUPFAM" id="SSF55008">
    <property type="entry name" value="HMA, heavy metal-associated domain"/>
    <property type="match status" value="1"/>
</dbReference>
<evidence type="ECO:0000256" key="2">
    <source>
        <dbReference type="ARBA" id="ARBA00025798"/>
    </source>
</evidence>
<dbReference type="FunCoup" id="R7V9J8">
    <property type="interactions" value="251"/>
</dbReference>
<comment type="similarity">
    <text evidence="2">In the C-terminal section; belongs to the Cu-Zn superoxide dismutase family.</text>
</comment>
<keyword evidence="7" id="KW-1185">Reference proteome</keyword>
<dbReference type="InterPro" id="IPR006121">
    <property type="entry name" value="HMA_dom"/>
</dbReference>
<dbReference type="InterPro" id="IPR024134">
    <property type="entry name" value="SOD_Cu/Zn_/chaperone"/>
</dbReference>
<evidence type="ECO:0000313" key="5">
    <source>
        <dbReference type="EMBL" id="ELU12420.1"/>
    </source>
</evidence>
<reference evidence="6" key="3">
    <citation type="submission" date="2015-06" db="UniProtKB">
        <authorList>
            <consortium name="EnsemblMetazoa"/>
        </authorList>
    </citation>
    <scope>IDENTIFICATION</scope>
</reference>
<evidence type="ECO:0000256" key="1">
    <source>
        <dbReference type="ARBA" id="ARBA00001973"/>
    </source>
</evidence>
<dbReference type="GO" id="GO:0005507">
    <property type="term" value="F:copper ion binding"/>
    <property type="evidence" value="ECO:0007669"/>
    <property type="project" value="InterPro"/>
</dbReference>
<dbReference type="Pfam" id="PF00080">
    <property type="entry name" value="Sod_Cu"/>
    <property type="match status" value="1"/>
</dbReference>
<reference evidence="5 7" key="2">
    <citation type="journal article" date="2013" name="Nature">
        <title>Insights into bilaterian evolution from three spiralian genomes.</title>
        <authorList>
            <person name="Simakov O."/>
            <person name="Marletaz F."/>
            <person name="Cho S.J."/>
            <person name="Edsinger-Gonzales E."/>
            <person name="Havlak P."/>
            <person name="Hellsten U."/>
            <person name="Kuo D.H."/>
            <person name="Larsson T."/>
            <person name="Lv J."/>
            <person name="Arendt D."/>
            <person name="Savage R."/>
            <person name="Osoegawa K."/>
            <person name="de Jong P."/>
            <person name="Grimwood J."/>
            <person name="Chapman J.A."/>
            <person name="Shapiro H."/>
            <person name="Aerts A."/>
            <person name="Otillar R.P."/>
            <person name="Terry A.Y."/>
            <person name="Boore J.L."/>
            <person name="Grigoriev I.V."/>
            <person name="Lindberg D.R."/>
            <person name="Seaver E.C."/>
            <person name="Weisblat D.A."/>
            <person name="Putnam N.H."/>
            <person name="Rokhsar D.S."/>
        </authorList>
    </citation>
    <scope>NUCLEOTIDE SEQUENCE</scope>
    <source>
        <strain evidence="5 7">I ESC-2004</strain>
    </source>
</reference>